<evidence type="ECO:0000259" key="1">
    <source>
        <dbReference type="Pfam" id="PF10090"/>
    </source>
</evidence>
<dbReference type="RefSeq" id="WP_090217081.1">
    <property type="nucleotide sequence ID" value="NZ_FOYO01000001.1"/>
</dbReference>
<dbReference type="InterPro" id="IPR036890">
    <property type="entry name" value="HATPase_C_sf"/>
</dbReference>
<dbReference type="EMBL" id="FOYO01000001">
    <property type="protein sequence ID" value="SFR48764.1"/>
    <property type="molecule type" value="Genomic_DNA"/>
</dbReference>
<dbReference type="AlphaFoldDB" id="A0A1I6H2V2"/>
<protein>
    <submittedName>
        <fullName evidence="2">Histidine phosphotransferase ChpT</fullName>
    </submittedName>
</protein>
<dbReference type="Pfam" id="PF10090">
    <property type="entry name" value="HPTransfase"/>
    <property type="match status" value="1"/>
</dbReference>
<organism evidence="2 3">
    <name type="scientific">Litoreibacter janthinus</name>
    <dbReference type="NCBI Taxonomy" id="670154"/>
    <lineage>
        <taxon>Bacteria</taxon>
        <taxon>Pseudomonadati</taxon>
        <taxon>Pseudomonadota</taxon>
        <taxon>Alphaproteobacteria</taxon>
        <taxon>Rhodobacterales</taxon>
        <taxon>Roseobacteraceae</taxon>
        <taxon>Litoreibacter</taxon>
    </lineage>
</organism>
<reference evidence="3" key="1">
    <citation type="submission" date="2016-10" db="EMBL/GenBank/DDBJ databases">
        <authorList>
            <person name="Varghese N."/>
            <person name="Submissions S."/>
        </authorList>
    </citation>
    <scope>NUCLEOTIDE SEQUENCE [LARGE SCALE GENOMIC DNA]</scope>
    <source>
        <strain evidence="3">DSM 26921</strain>
    </source>
</reference>
<name>A0A1I6H2V2_9RHOB</name>
<gene>
    <name evidence="2" type="ORF">SAMN04488002_2420</name>
</gene>
<keyword evidence="3" id="KW-1185">Reference proteome</keyword>
<dbReference type="Gene3D" id="3.30.565.10">
    <property type="entry name" value="Histidine kinase-like ATPase, C-terminal domain"/>
    <property type="match status" value="1"/>
</dbReference>
<accession>A0A1I6H2V2</accession>
<evidence type="ECO:0000313" key="2">
    <source>
        <dbReference type="EMBL" id="SFR48764.1"/>
    </source>
</evidence>
<feature type="domain" description="Histidine phosphotransferase ChpT C-terminal" evidence="1">
    <location>
        <begin position="93"/>
        <end position="200"/>
    </location>
</feature>
<dbReference type="InterPro" id="IPR018762">
    <property type="entry name" value="ChpT_C"/>
</dbReference>
<dbReference type="GO" id="GO:0016740">
    <property type="term" value="F:transferase activity"/>
    <property type="evidence" value="ECO:0007669"/>
    <property type="project" value="UniProtKB-KW"/>
</dbReference>
<proteinExistence type="predicted"/>
<dbReference type="Gene3D" id="1.10.287.130">
    <property type="match status" value="1"/>
</dbReference>
<keyword evidence="2" id="KW-0808">Transferase</keyword>
<dbReference type="OrthoDB" id="9803702at2"/>
<dbReference type="Proteomes" id="UP000199658">
    <property type="component" value="Unassembled WGS sequence"/>
</dbReference>
<dbReference type="STRING" id="670154.SAMN04488002_2420"/>
<sequence>MSDKARSDIVDTVKQTEDLKDTASLLASRICHDLISPIGAISNGMELLMMSGLPPSPELALIEESIANANARVRLFRLAFGSANASQRMARSDVLKLLRDCYGSSRTQVLWEPTADVSRIEAKIALLAVMCLEVALPAGGKIVLRCDRSNWQLQAYGEKIRFDPEAWSLLMPTTPVPTDIPASQVQFLLLRDALAKLGETALAGHSDSAVSLRYDI</sequence>
<evidence type="ECO:0000313" key="3">
    <source>
        <dbReference type="Proteomes" id="UP000199658"/>
    </source>
</evidence>